<dbReference type="SUPFAM" id="SSF88697">
    <property type="entry name" value="PUA domain-like"/>
    <property type="match status" value="1"/>
</dbReference>
<protein>
    <recommendedName>
        <fullName evidence="1">ASCH domain-containing protein</fullName>
    </recommendedName>
</protein>
<organism evidence="2">
    <name type="scientific">bioreactor metagenome</name>
    <dbReference type="NCBI Taxonomy" id="1076179"/>
    <lineage>
        <taxon>unclassified sequences</taxon>
        <taxon>metagenomes</taxon>
        <taxon>ecological metagenomes</taxon>
    </lineage>
</organism>
<reference evidence="2" key="1">
    <citation type="submission" date="2019-08" db="EMBL/GenBank/DDBJ databases">
        <authorList>
            <person name="Kucharzyk K."/>
            <person name="Murdoch R.W."/>
            <person name="Higgins S."/>
            <person name="Loffler F."/>
        </authorList>
    </citation>
    <scope>NUCLEOTIDE SEQUENCE</scope>
</reference>
<evidence type="ECO:0000313" key="2">
    <source>
        <dbReference type="EMBL" id="MPL87114.1"/>
    </source>
</evidence>
<dbReference type="Pfam" id="PF04266">
    <property type="entry name" value="ASCH"/>
    <property type="match status" value="1"/>
</dbReference>
<dbReference type="Gene3D" id="2.30.130.30">
    <property type="entry name" value="Hypothetical protein"/>
    <property type="match status" value="1"/>
</dbReference>
<dbReference type="EMBL" id="VSSQ01000233">
    <property type="protein sequence ID" value="MPL87114.1"/>
    <property type="molecule type" value="Genomic_DNA"/>
</dbReference>
<dbReference type="InterPro" id="IPR007374">
    <property type="entry name" value="ASCH_domain"/>
</dbReference>
<name>A0A644V702_9ZZZZ</name>
<dbReference type="InterPro" id="IPR015947">
    <property type="entry name" value="PUA-like_sf"/>
</dbReference>
<comment type="caution">
    <text evidence="2">The sequence shown here is derived from an EMBL/GenBank/DDBJ whole genome shotgun (WGS) entry which is preliminary data.</text>
</comment>
<gene>
    <name evidence="2" type="ORF">SDC9_33108</name>
</gene>
<sequence>MKKILISIKPEFVKEIFSGRKKFEYRKVIFLDKSVKQVVVYSTMPEGKLIGEFTIEEILKDKPNNIWAKTHNHSGISKEFFDSYFDGRSSAYAIKIGKLKIYKNPLDPKELWDSFVAPQSFKYLDESLY</sequence>
<evidence type="ECO:0000259" key="1">
    <source>
        <dbReference type="Pfam" id="PF04266"/>
    </source>
</evidence>
<feature type="domain" description="ASCH" evidence="1">
    <location>
        <begin position="6"/>
        <end position="96"/>
    </location>
</feature>
<proteinExistence type="predicted"/>
<accession>A0A644V702</accession>
<dbReference type="AlphaFoldDB" id="A0A644V702"/>